<dbReference type="Gene3D" id="1.10.287.950">
    <property type="entry name" value="Methyl-accepting chemotaxis protein"/>
    <property type="match status" value="1"/>
</dbReference>
<dbReference type="Pfam" id="PF00015">
    <property type="entry name" value="MCPsignal"/>
    <property type="match status" value="1"/>
</dbReference>
<evidence type="ECO:0000259" key="6">
    <source>
        <dbReference type="PROSITE" id="PS50111"/>
    </source>
</evidence>
<evidence type="ECO:0000313" key="9">
    <source>
        <dbReference type="Proteomes" id="UP000196708"/>
    </source>
</evidence>
<dbReference type="PROSITE" id="PS50885">
    <property type="entry name" value="HAMP"/>
    <property type="match status" value="1"/>
</dbReference>
<evidence type="ECO:0000313" key="8">
    <source>
        <dbReference type="EMBL" id="ASA54467.1"/>
    </source>
</evidence>
<evidence type="ECO:0000256" key="4">
    <source>
        <dbReference type="PROSITE-ProRule" id="PRU00284"/>
    </source>
</evidence>
<comment type="similarity">
    <text evidence="3">Belongs to the methyl-accepting chemotaxis (MCP) protein family.</text>
</comment>
<evidence type="ECO:0000256" key="2">
    <source>
        <dbReference type="ARBA" id="ARBA00023224"/>
    </source>
</evidence>
<dbReference type="OrthoDB" id="9765776at2"/>
<reference evidence="8 9" key="1">
    <citation type="submission" date="2016-12" db="EMBL/GenBank/DDBJ databases">
        <authorList>
            <person name="Song W.-J."/>
            <person name="Kurnit D.M."/>
        </authorList>
    </citation>
    <scope>NUCLEOTIDE SEQUENCE [LARGE SCALE GENOMIC DNA]</scope>
    <source>
        <strain evidence="8 9">ATCC 43942</strain>
    </source>
</reference>
<dbReference type="Pfam" id="PF00672">
    <property type="entry name" value="HAMP"/>
    <property type="match status" value="1"/>
</dbReference>
<dbReference type="KEGG" id="vga:BSQ33_01130"/>
<feature type="transmembrane region" description="Helical" evidence="5">
    <location>
        <begin position="12"/>
        <end position="33"/>
    </location>
</feature>
<evidence type="ECO:0008006" key="10">
    <source>
        <dbReference type="Google" id="ProtNLM"/>
    </source>
</evidence>
<gene>
    <name evidence="8" type="ORF">BSQ33_01130</name>
</gene>
<sequence>MLNIFKFFSSSSLIRIISACFVAFILFVVLLSYQGLRGLHSVAGQFDHLSNRAFPLAITNAQLVQAILENTKLMSAGIRTTQQAQLTQIRAGIDQKINATQNLLGQLKQAVDESVQNNSLTKEQVDTIIRNVDTFVSLSRSLMSIQADKLKEQVPLKDAADTFRYGVSSIGPEMNRIANMLAFENPEAMDAANRFVANAAKMESLFLMLMMEKDEAVAQKLYKTLRTRESAVSLAFDDFREMYPDVSEFASLTAPYELMEKGFADHGVIKQVLAQIDLIHKQDEQLNQAIDIATETIQKLDEISQGASQQIKNNQSLVKETLSLTTSAQIWFMVIAIIVLVMIWFLLRRWVLHSLRHILTELHSLAQKDFSDNLIESGPSELRSVARNLNEVVDAIRLSLNQVTETSSSLYQASEISHQASESSQRRLTRQNEALAGMSTTMTEIEASISEIASITGETHQESQLSVAHAQKGLDVLLQNQDALKSLNARLDSSDDAMNELVERVDQIQGMVNLISGIAENTNLLALNAAIEAARAGEQGRGFAVVADEVRKLASGTSEQTTNIRQLMSELVASANRSRQAVNDSRRQMSLALESGEDVKSSFNSIESSVQGICARVEQISVAAEQQEKATAEVNYSIALIAEQGQQTALSLQEVVGSAGQVSDIANQQQTMLSQYQLSQHQRSATAAASA</sequence>
<organism evidence="8 9">
    <name type="scientific">Vibrio gazogenes</name>
    <dbReference type="NCBI Taxonomy" id="687"/>
    <lineage>
        <taxon>Bacteria</taxon>
        <taxon>Pseudomonadati</taxon>
        <taxon>Pseudomonadota</taxon>
        <taxon>Gammaproteobacteria</taxon>
        <taxon>Vibrionales</taxon>
        <taxon>Vibrionaceae</taxon>
        <taxon>Vibrio</taxon>
    </lineage>
</organism>
<dbReference type="AlphaFoldDB" id="A0A1Z2SBH3"/>
<evidence type="ECO:0000256" key="3">
    <source>
        <dbReference type="ARBA" id="ARBA00029447"/>
    </source>
</evidence>
<dbReference type="Proteomes" id="UP000196708">
    <property type="component" value="Chromosome 1"/>
</dbReference>
<dbReference type="PANTHER" id="PTHR32089:SF120">
    <property type="entry name" value="METHYL-ACCEPTING CHEMOTAXIS PROTEIN TLPQ"/>
    <property type="match status" value="1"/>
</dbReference>
<dbReference type="SMART" id="SM00283">
    <property type="entry name" value="MA"/>
    <property type="match status" value="1"/>
</dbReference>
<dbReference type="InterPro" id="IPR003660">
    <property type="entry name" value="HAMP_dom"/>
</dbReference>
<keyword evidence="2 4" id="KW-0807">Transducer</keyword>
<dbReference type="PROSITE" id="PS50111">
    <property type="entry name" value="CHEMOTAXIS_TRANSDUC_2"/>
    <property type="match status" value="1"/>
</dbReference>
<proteinExistence type="inferred from homology"/>
<accession>A0A1Z2SBH3</accession>
<comment type="subcellular location">
    <subcellularLocation>
        <location evidence="1">Membrane</location>
    </subcellularLocation>
</comment>
<evidence type="ECO:0000256" key="1">
    <source>
        <dbReference type="ARBA" id="ARBA00004370"/>
    </source>
</evidence>
<name>A0A1Z2SBH3_VIBGA</name>
<dbReference type="RefSeq" id="WP_021020280.1">
    <property type="nucleotide sequence ID" value="NZ_CP018835.1"/>
</dbReference>
<keyword evidence="5" id="KW-1133">Transmembrane helix</keyword>
<dbReference type="PANTHER" id="PTHR32089">
    <property type="entry name" value="METHYL-ACCEPTING CHEMOTAXIS PROTEIN MCPB"/>
    <property type="match status" value="1"/>
</dbReference>
<feature type="transmembrane region" description="Helical" evidence="5">
    <location>
        <begin position="328"/>
        <end position="347"/>
    </location>
</feature>
<dbReference type="GO" id="GO:0006935">
    <property type="term" value="P:chemotaxis"/>
    <property type="evidence" value="ECO:0007669"/>
    <property type="project" value="UniProtKB-ARBA"/>
</dbReference>
<dbReference type="GO" id="GO:0007165">
    <property type="term" value="P:signal transduction"/>
    <property type="evidence" value="ECO:0007669"/>
    <property type="project" value="UniProtKB-KW"/>
</dbReference>
<dbReference type="GO" id="GO:0016020">
    <property type="term" value="C:membrane"/>
    <property type="evidence" value="ECO:0007669"/>
    <property type="project" value="UniProtKB-SubCell"/>
</dbReference>
<feature type="domain" description="Methyl-accepting transducer" evidence="6">
    <location>
        <begin position="406"/>
        <end position="642"/>
    </location>
</feature>
<feature type="domain" description="HAMP" evidence="7">
    <location>
        <begin position="349"/>
        <end position="401"/>
    </location>
</feature>
<dbReference type="InterPro" id="IPR004089">
    <property type="entry name" value="MCPsignal_dom"/>
</dbReference>
<protein>
    <recommendedName>
        <fullName evidence="10">Methyl-accepting chemotaxis protein</fullName>
    </recommendedName>
</protein>
<keyword evidence="5" id="KW-0812">Transmembrane</keyword>
<evidence type="ECO:0000259" key="7">
    <source>
        <dbReference type="PROSITE" id="PS50885"/>
    </source>
</evidence>
<dbReference type="SUPFAM" id="SSF58104">
    <property type="entry name" value="Methyl-accepting chemotaxis protein (MCP) signaling domain"/>
    <property type="match status" value="1"/>
</dbReference>
<dbReference type="EMBL" id="CP018835">
    <property type="protein sequence ID" value="ASA54467.1"/>
    <property type="molecule type" value="Genomic_DNA"/>
</dbReference>
<dbReference type="SMART" id="SM00304">
    <property type="entry name" value="HAMP"/>
    <property type="match status" value="1"/>
</dbReference>
<evidence type="ECO:0000256" key="5">
    <source>
        <dbReference type="SAM" id="Phobius"/>
    </source>
</evidence>
<keyword evidence="5" id="KW-0472">Membrane</keyword>